<dbReference type="AlphaFoldDB" id="A0A381QHQ0"/>
<dbReference type="InterPro" id="IPR012338">
    <property type="entry name" value="Beta-lactam/transpept-like"/>
</dbReference>
<evidence type="ECO:0000313" key="2">
    <source>
        <dbReference type="EMBL" id="SUZ78865.1"/>
    </source>
</evidence>
<dbReference type="Gene3D" id="3.40.710.10">
    <property type="entry name" value="DD-peptidase/beta-lactamase superfamily"/>
    <property type="match status" value="1"/>
</dbReference>
<name>A0A381QHQ0_9ZZZZ</name>
<dbReference type="InterPro" id="IPR001466">
    <property type="entry name" value="Beta-lactam-related"/>
</dbReference>
<proteinExistence type="predicted"/>
<dbReference type="Pfam" id="PF00144">
    <property type="entry name" value="Beta-lactamase"/>
    <property type="match status" value="1"/>
</dbReference>
<protein>
    <recommendedName>
        <fullName evidence="1">Beta-lactamase-related domain-containing protein</fullName>
    </recommendedName>
</protein>
<organism evidence="2">
    <name type="scientific">marine metagenome</name>
    <dbReference type="NCBI Taxonomy" id="408172"/>
    <lineage>
        <taxon>unclassified sequences</taxon>
        <taxon>metagenomes</taxon>
        <taxon>ecological metagenomes</taxon>
    </lineage>
</organism>
<feature type="non-terminal residue" evidence="2">
    <location>
        <position position="1"/>
    </location>
</feature>
<sequence>VIGIAIDNGSINSLDDKVSQYITSWVGTVKEDITLKDMITMRSGLAEIPATKGLLGDHTLMYESVTGGDGLAIALARGLNPDPPANKWRYDGMGDPLILAEVLKIATGKDAKQYGEDNLFSKMGITDYDWWKDVAGNVLVWGNFESTLRDFAKFGLLWSKDTGLELTYGADIVGNGKWNGEQIISASWLEASVFPHVNPISKANCAADSRGYGYFMYNYTKLCDATDPTTELNVTVYQARGLNDNNVWWIPEHNLIVARHGLYASIINVGNEKILTGDISGTPGTANMNTSNYSLTINNMTLVNMSRVGSQYAPWNANWSYVIMDDEKMIIDMIEAIE</sequence>
<evidence type="ECO:0000259" key="1">
    <source>
        <dbReference type="Pfam" id="PF00144"/>
    </source>
</evidence>
<dbReference type="InterPro" id="IPR050789">
    <property type="entry name" value="Diverse_Enzym_Activities"/>
</dbReference>
<dbReference type="EMBL" id="UINC01001370">
    <property type="protein sequence ID" value="SUZ78865.1"/>
    <property type="molecule type" value="Genomic_DNA"/>
</dbReference>
<accession>A0A381QHQ0</accession>
<reference evidence="2" key="1">
    <citation type="submission" date="2018-05" db="EMBL/GenBank/DDBJ databases">
        <authorList>
            <person name="Lanie J.A."/>
            <person name="Ng W.-L."/>
            <person name="Kazmierczak K.M."/>
            <person name="Andrzejewski T.M."/>
            <person name="Davidsen T.M."/>
            <person name="Wayne K.J."/>
            <person name="Tettelin H."/>
            <person name="Glass J.I."/>
            <person name="Rusch D."/>
            <person name="Podicherti R."/>
            <person name="Tsui H.-C.T."/>
            <person name="Winkler M.E."/>
        </authorList>
    </citation>
    <scope>NUCLEOTIDE SEQUENCE</scope>
</reference>
<gene>
    <name evidence="2" type="ORF">METZ01_LOCUS31719</name>
</gene>
<feature type="domain" description="Beta-lactamase-related" evidence="1">
    <location>
        <begin position="13"/>
        <end position="258"/>
    </location>
</feature>
<dbReference type="SUPFAM" id="SSF56601">
    <property type="entry name" value="beta-lactamase/transpeptidase-like"/>
    <property type="match status" value="1"/>
</dbReference>
<dbReference type="PANTHER" id="PTHR43283">
    <property type="entry name" value="BETA-LACTAMASE-RELATED"/>
    <property type="match status" value="1"/>
</dbReference>
<dbReference type="PANTHER" id="PTHR43283:SF7">
    <property type="entry name" value="BETA-LACTAMASE-RELATED DOMAIN-CONTAINING PROTEIN"/>
    <property type="match status" value="1"/>
</dbReference>